<proteinExistence type="predicted"/>
<dbReference type="GO" id="GO:0016779">
    <property type="term" value="F:nucleotidyltransferase activity"/>
    <property type="evidence" value="ECO:0007669"/>
    <property type="project" value="UniProtKB-ARBA"/>
</dbReference>
<accession>A0A066W158</accession>
<feature type="region of interest" description="Disordered" evidence="1">
    <location>
        <begin position="1"/>
        <end position="82"/>
    </location>
</feature>
<evidence type="ECO:0000313" key="4">
    <source>
        <dbReference type="Proteomes" id="UP000027361"/>
    </source>
</evidence>
<protein>
    <recommendedName>
        <fullName evidence="2">Poly(A) RNA polymerase mitochondrial-like central palm domain-containing protein</fullName>
    </recommendedName>
</protein>
<feature type="compositionally biased region" description="Polar residues" evidence="1">
    <location>
        <begin position="1"/>
        <end position="26"/>
    </location>
</feature>
<sequence>MSYHQQHASAGSSTNERGGTSPTSNDHASHEFSNDNANGQSPIRKPTETTTISPNSSGSTSKNKRSNDHKKANGAGTGNEMSNGERLAAKHLSMDELQLGFTGLAVAGNSDTQSAYHAALQREHERLQWQRQWAAEVQAAAISAEVAQWRELRMKEESIFAGIISSALRLSATKAQRSYLTNKYGGMPGKSTSLGLIGSDELRDPDSPNTSIGLSPVQLFSKPLEKIQAMEDLALGMQALHLFESERPSAGNRQMRLEIAQRVEEVLLRKWPRARINVEVFGSAITEINSTESDVDLVLIDHTRPYGAGTPLDFVQIDPYDDYGLPILDKQNFQRHEEYPEYYDVRKVAGALRASGSFLQVHHVFAAVSIVKFTDKETGIEVDININERFGLINSQMIKAYADLRPALVRPMIYFVKKWASRRQLNDPAGKNGPNSFSSYTIALMVISHLQHLGLLPNLQDPDIIDAIKLPHLFHWRAKNKLRYNRSGKLKLNDQQRAYDATWYDPFKERANLKRVFNEISAFAHRATEMEKNVGVPSVDPSTRCQQSIDLGSCIRSFFSRMEKWSEVQGMSIARPKGLLPLVPRPLDPEHPISRPFGLGKIMNEAKREIAPIPHQMRYHGAGSYVGAEEGRIKAATHHDRLSNDMILADLYAGGCNPGDLRVGDVLTLNNFHLPDKWAKSDVFVVQDPFIIDRNTSQNIGKDVLERWKKELVRANACLKAGELNCTIPNIALLLSSSRVEELRPDEEEAQGKARLLADWKKLQERDNSIIMHGGVNLERD</sequence>
<dbReference type="EMBL" id="JMSN01000051">
    <property type="protein sequence ID" value="KDN44525.1"/>
    <property type="molecule type" value="Genomic_DNA"/>
</dbReference>
<name>A0A066W158_TILAU</name>
<dbReference type="Gene3D" id="3.30.460.10">
    <property type="entry name" value="Beta Polymerase, domain 2"/>
    <property type="match status" value="1"/>
</dbReference>
<dbReference type="OrthoDB" id="2274644at2759"/>
<feature type="compositionally biased region" description="Polar residues" evidence="1">
    <location>
        <begin position="48"/>
        <end position="61"/>
    </location>
</feature>
<evidence type="ECO:0000313" key="3">
    <source>
        <dbReference type="EMBL" id="KDN44525.1"/>
    </source>
</evidence>
<dbReference type="PANTHER" id="PTHR12271">
    <property type="entry name" value="POLY A POLYMERASE CID PAP -RELATED"/>
    <property type="match status" value="1"/>
</dbReference>
<dbReference type="Pfam" id="PF22600">
    <property type="entry name" value="MTPAP-like_central"/>
    <property type="match status" value="1"/>
</dbReference>
<dbReference type="HOGENOM" id="CLU_358700_0_0_1"/>
<dbReference type="InterPro" id="IPR054708">
    <property type="entry name" value="MTPAP-like_central"/>
</dbReference>
<gene>
    <name evidence="3" type="ORF">K437DRAFT_294845</name>
</gene>
<dbReference type="CDD" id="cd05402">
    <property type="entry name" value="NT_PAP_TUTase"/>
    <property type="match status" value="1"/>
</dbReference>
<organism evidence="3 4">
    <name type="scientific">Tilletiaria anomala (strain ATCC 24038 / CBS 436.72 / UBC 951)</name>
    <dbReference type="NCBI Taxonomy" id="1037660"/>
    <lineage>
        <taxon>Eukaryota</taxon>
        <taxon>Fungi</taxon>
        <taxon>Dikarya</taxon>
        <taxon>Basidiomycota</taxon>
        <taxon>Ustilaginomycotina</taxon>
        <taxon>Exobasidiomycetes</taxon>
        <taxon>Georgefischeriales</taxon>
        <taxon>Tilletiariaceae</taxon>
        <taxon>Tilletiaria</taxon>
    </lineage>
</organism>
<dbReference type="STRING" id="1037660.A0A066W158"/>
<evidence type="ECO:0000259" key="2">
    <source>
        <dbReference type="Pfam" id="PF22600"/>
    </source>
</evidence>
<dbReference type="PANTHER" id="PTHR12271:SF40">
    <property type="entry name" value="POLY(A) RNA POLYMERASE GLD2"/>
    <property type="match status" value="1"/>
</dbReference>
<dbReference type="InterPro" id="IPR043519">
    <property type="entry name" value="NT_sf"/>
</dbReference>
<reference evidence="3 4" key="1">
    <citation type="submission" date="2014-05" db="EMBL/GenBank/DDBJ databases">
        <title>Draft genome sequence of a rare smut relative, Tilletiaria anomala UBC 951.</title>
        <authorList>
            <consortium name="DOE Joint Genome Institute"/>
            <person name="Toome M."/>
            <person name="Kuo A."/>
            <person name="Henrissat B."/>
            <person name="Lipzen A."/>
            <person name="Tritt A."/>
            <person name="Yoshinaga Y."/>
            <person name="Zane M."/>
            <person name="Barry K."/>
            <person name="Grigoriev I.V."/>
            <person name="Spatafora J.W."/>
            <person name="Aimea M.C."/>
        </authorList>
    </citation>
    <scope>NUCLEOTIDE SEQUENCE [LARGE SCALE GENOMIC DNA]</scope>
    <source>
        <strain evidence="3 4">UBC 951</strain>
    </source>
</reference>
<feature type="domain" description="Poly(A) RNA polymerase mitochondrial-like central palm" evidence="2">
    <location>
        <begin position="238"/>
        <end position="402"/>
    </location>
</feature>
<dbReference type="SUPFAM" id="SSF81301">
    <property type="entry name" value="Nucleotidyltransferase"/>
    <property type="match status" value="1"/>
</dbReference>
<evidence type="ECO:0000256" key="1">
    <source>
        <dbReference type="SAM" id="MobiDB-lite"/>
    </source>
</evidence>
<dbReference type="Proteomes" id="UP000027361">
    <property type="component" value="Unassembled WGS sequence"/>
</dbReference>
<dbReference type="GO" id="GO:0031123">
    <property type="term" value="P:RNA 3'-end processing"/>
    <property type="evidence" value="ECO:0007669"/>
    <property type="project" value="TreeGrafter"/>
</dbReference>
<dbReference type="GO" id="GO:0010605">
    <property type="term" value="P:negative regulation of macromolecule metabolic process"/>
    <property type="evidence" value="ECO:0007669"/>
    <property type="project" value="UniProtKB-ARBA"/>
</dbReference>
<dbReference type="InParanoid" id="A0A066W158"/>
<dbReference type="GeneID" id="25267235"/>
<dbReference type="AlphaFoldDB" id="A0A066W158"/>
<dbReference type="Gene3D" id="1.10.1410.10">
    <property type="match status" value="1"/>
</dbReference>
<dbReference type="RefSeq" id="XP_013242799.1">
    <property type="nucleotide sequence ID" value="XM_013387345.1"/>
</dbReference>
<comment type="caution">
    <text evidence="3">The sequence shown here is derived from an EMBL/GenBank/DDBJ whole genome shotgun (WGS) entry which is preliminary data.</text>
</comment>
<dbReference type="SUPFAM" id="SSF81631">
    <property type="entry name" value="PAP/OAS1 substrate-binding domain"/>
    <property type="match status" value="1"/>
</dbReference>
<keyword evidence="4" id="KW-1185">Reference proteome</keyword>